<evidence type="ECO:0000313" key="3">
    <source>
        <dbReference type="Proteomes" id="UP000886858"/>
    </source>
</evidence>
<reference evidence="2" key="2">
    <citation type="submission" date="2021-04" db="EMBL/GenBank/DDBJ databases">
        <authorList>
            <person name="Gilroy R."/>
        </authorList>
    </citation>
    <scope>NUCLEOTIDE SEQUENCE</scope>
    <source>
        <strain evidence="2">CHK179-7159</strain>
    </source>
</reference>
<dbReference type="SUPFAM" id="SSF51445">
    <property type="entry name" value="(Trans)glycosidases"/>
    <property type="match status" value="1"/>
</dbReference>
<accession>A0A9D2I8L4</accession>
<dbReference type="PANTHER" id="PTHR31268:SF32">
    <property type="entry name" value="GALACTINOL--SUCROSE GALACTOSYLTRANSFERASE 2-RELATED"/>
    <property type="match status" value="1"/>
</dbReference>
<organism evidence="2 3">
    <name type="scientific">Candidatus Eisenbergiella merdipullorum</name>
    <dbReference type="NCBI Taxonomy" id="2838553"/>
    <lineage>
        <taxon>Bacteria</taxon>
        <taxon>Bacillati</taxon>
        <taxon>Bacillota</taxon>
        <taxon>Clostridia</taxon>
        <taxon>Lachnospirales</taxon>
        <taxon>Lachnospiraceae</taxon>
        <taxon>Eisenbergiella</taxon>
    </lineage>
</organism>
<proteinExistence type="predicted"/>
<dbReference type="EMBL" id="DWYY01000118">
    <property type="protein sequence ID" value="HJA93589.1"/>
    <property type="molecule type" value="Genomic_DNA"/>
</dbReference>
<dbReference type="Gene3D" id="3.20.20.70">
    <property type="entry name" value="Aldolase class I"/>
    <property type="match status" value="1"/>
</dbReference>
<evidence type="ECO:0000256" key="1">
    <source>
        <dbReference type="ARBA" id="ARBA00023277"/>
    </source>
</evidence>
<protein>
    <recommendedName>
        <fullName evidence="4">Alpha-galactosidase</fullName>
    </recommendedName>
</protein>
<name>A0A9D2I8L4_9FIRM</name>
<dbReference type="InterPro" id="IPR008811">
    <property type="entry name" value="Glycosyl_hydrolases_36"/>
</dbReference>
<dbReference type="InterPro" id="IPR013785">
    <property type="entry name" value="Aldolase_TIM"/>
</dbReference>
<keyword evidence="1" id="KW-0119">Carbohydrate metabolism</keyword>
<comment type="caution">
    <text evidence="2">The sequence shown here is derived from an EMBL/GenBank/DDBJ whole genome shotgun (WGS) entry which is preliminary data.</text>
</comment>
<evidence type="ECO:0000313" key="2">
    <source>
        <dbReference type="EMBL" id="HJA93589.1"/>
    </source>
</evidence>
<dbReference type="Pfam" id="PF05691">
    <property type="entry name" value="Raffinose_syn"/>
    <property type="match status" value="1"/>
</dbReference>
<gene>
    <name evidence="2" type="ORF">H9717_10840</name>
</gene>
<evidence type="ECO:0008006" key="4">
    <source>
        <dbReference type="Google" id="ProtNLM"/>
    </source>
</evidence>
<dbReference type="AlphaFoldDB" id="A0A9D2I8L4"/>
<dbReference type="Proteomes" id="UP000886858">
    <property type="component" value="Unassembled WGS sequence"/>
</dbReference>
<sequence>MIRIKGMEIRLSGGKACRVSEQELSDGRREENQEFSAGLSMISAGEGTAAFVEVSLKEGTLDGACAVSLELDLPETAFLADYRHKEYWCSPFFCKNADEIPDQTQALLWKEGDLFQYLLPVCSGQYKAVMRGNHLNLAAYFDGLSACSGLAFVWGEGKDPYRLAEQVTEAAFSKLPGGMRGRTGRRYPEMFEYLGWCSWDAFQIRVSEEGLLAKCKEFAEKKIPVRWAVIDDMWEDVKGLYDLENPDYETVFENRHNTTLASFEADPFRFPGGLGRCVRRMKEEYGIQAGIWHTINGYWKGVDETGKLAEEYKDCLMKSSSGQLVPDWHFEKAFRFYEGWHRFLKERGVTFVKIDNQSTLERNYGGKAPIGEVAENLHKAIEASTGLYFDQAVINCMGMAGENMWNRPATAVSRCSDDFLPENREWFTKHILQCSYNSLVQGNFLWCDWDMWWTSDGQALKNSLLRAVSGGPVYVSDRLGESRREILEPLVLSDGRVLRCDRPGVPAADCLLEDPVGSGRPFKVYSTCGNSAAVAVFNLDDGEKPVKGSLGTQELGMEEKRILAYESLSGEWKVLEKGEREAIRLENRDDFRFYLMIPLEEGFTPVGLKGKWIAPKTIEERNGNTVILKEGGTFLFYSDQKLSHVTVNGRKEAVSDEKAPLYEISCETDGAWSVSI</sequence>
<dbReference type="InterPro" id="IPR017853">
    <property type="entry name" value="GH"/>
</dbReference>
<dbReference type="PANTHER" id="PTHR31268">
    <property type="match status" value="1"/>
</dbReference>
<reference evidence="2" key="1">
    <citation type="journal article" date="2021" name="PeerJ">
        <title>Extensive microbial diversity within the chicken gut microbiome revealed by metagenomics and culture.</title>
        <authorList>
            <person name="Gilroy R."/>
            <person name="Ravi A."/>
            <person name="Getino M."/>
            <person name="Pursley I."/>
            <person name="Horton D.L."/>
            <person name="Alikhan N.F."/>
            <person name="Baker D."/>
            <person name="Gharbi K."/>
            <person name="Hall N."/>
            <person name="Watson M."/>
            <person name="Adriaenssens E.M."/>
            <person name="Foster-Nyarko E."/>
            <person name="Jarju S."/>
            <person name="Secka A."/>
            <person name="Antonio M."/>
            <person name="Oren A."/>
            <person name="Chaudhuri R.R."/>
            <person name="La Ragione R."/>
            <person name="Hildebrand F."/>
            <person name="Pallen M.J."/>
        </authorList>
    </citation>
    <scope>NUCLEOTIDE SEQUENCE</scope>
    <source>
        <strain evidence="2">CHK179-7159</strain>
    </source>
</reference>